<sequence>MAMTPIEMIDSLETRFENSQNGIIIGKQKGEFHLVSVNYWQSFKCRVMQGLISWRIKTGSPVQYFSDAINVANTAIEDLMSLGSENISDDFFIEIASSIAFLINKPFEFPQYSLEGEEFYRLLNFELAKSLMGKHNKDEWDNILNNLKPNKRINLCIQTYKIYSQLLFNKDVNKTNDLVKHAEDLFLKRKNDSFYSGGEGIEGGGLYNDVTVDYRLAAILKFIAYDGESIHKWIWD</sequence>
<proteinExistence type="predicted"/>
<dbReference type="OrthoDB" id="3078271at2"/>
<reference evidence="2" key="1">
    <citation type="submission" date="2011-12" db="EMBL/GenBank/DDBJ databases">
        <title>Complete sequence of Clostridium clariflavum DSM 19732.</title>
        <authorList>
            <consortium name="US DOE Joint Genome Institute"/>
            <person name="Lucas S."/>
            <person name="Han J."/>
            <person name="Lapidus A."/>
            <person name="Cheng J.-F."/>
            <person name="Goodwin L."/>
            <person name="Pitluck S."/>
            <person name="Peters L."/>
            <person name="Teshima H."/>
            <person name="Detter J.C."/>
            <person name="Han C."/>
            <person name="Tapia R."/>
            <person name="Land M."/>
            <person name="Hauser L."/>
            <person name="Kyrpides N."/>
            <person name="Ivanova N."/>
            <person name="Pagani I."/>
            <person name="Kitzmiller T."/>
            <person name="Lynd L."/>
            <person name="Izquierdo J."/>
            <person name="Woyke T."/>
        </authorList>
    </citation>
    <scope>NUCLEOTIDE SEQUENCE [LARGE SCALE GENOMIC DNA]</scope>
    <source>
        <strain evidence="2">DSM 19732 / NBRC 101661 / EBR45</strain>
    </source>
</reference>
<dbReference type="Proteomes" id="UP000005435">
    <property type="component" value="Chromosome"/>
</dbReference>
<evidence type="ECO:0000313" key="2">
    <source>
        <dbReference type="Proteomes" id="UP000005435"/>
    </source>
</evidence>
<reference evidence="1 2" key="2">
    <citation type="journal article" date="2012" name="Stand. Genomic Sci.">
        <title>Complete Genome Sequence of Clostridium clariflavum DSM 19732.</title>
        <authorList>
            <person name="Izquierdo J.A."/>
            <person name="Goodwin L."/>
            <person name="Davenport K.W."/>
            <person name="Teshima H."/>
            <person name="Bruce D."/>
            <person name="Detter C."/>
            <person name="Tapia R."/>
            <person name="Han S."/>
            <person name="Land M."/>
            <person name="Hauser L."/>
            <person name="Jeffries C.D."/>
            <person name="Han J."/>
            <person name="Pitluck S."/>
            <person name="Nolan M."/>
            <person name="Chen A."/>
            <person name="Huntemann M."/>
            <person name="Mavromatis K."/>
            <person name="Mikhailova N."/>
            <person name="Liolios K."/>
            <person name="Woyke T."/>
            <person name="Lynd L.R."/>
        </authorList>
    </citation>
    <scope>NUCLEOTIDE SEQUENCE [LARGE SCALE GENOMIC DNA]</scope>
    <source>
        <strain evidence="2">DSM 19732 / NBRC 101661 / EBR45</strain>
    </source>
</reference>
<protein>
    <submittedName>
        <fullName evidence="1">Uncharacterized protein</fullName>
    </submittedName>
</protein>
<gene>
    <name evidence="1" type="ordered locus">Clocl_2504</name>
</gene>
<dbReference type="EMBL" id="CP003065">
    <property type="protein sequence ID" value="AEV69074.1"/>
    <property type="molecule type" value="Genomic_DNA"/>
</dbReference>
<dbReference type="HOGENOM" id="CLU_1173793_0_0_9"/>
<organism evidence="1 2">
    <name type="scientific">Acetivibrio clariflavus (strain DSM 19732 / NBRC 101661 / EBR45)</name>
    <name type="common">Clostridium clariflavum</name>
    <dbReference type="NCBI Taxonomy" id="720554"/>
    <lineage>
        <taxon>Bacteria</taxon>
        <taxon>Bacillati</taxon>
        <taxon>Bacillota</taxon>
        <taxon>Clostridia</taxon>
        <taxon>Eubacteriales</taxon>
        <taxon>Oscillospiraceae</taxon>
        <taxon>Acetivibrio</taxon>
    </lineage>
</organism>
<dbReference type="eggNOG" id="ENOG502ZEU4">
    <property type="taxonomic scope" value="Bacteria"/>
</dbReference>
<dbReference type="AlphaFoldDB" id="G8LZY4"/>
<evidence type="ECO:0000313" key="1">
    <source>
        <dbReference type="EMBL" id="AEV69074.1"/>
    </source>
</evidence>
<accession>G8LZY4</accession>
<keyword evidence="2" id="KW-1185">Reference proteome</keyword>
<name>G8LZY4_ACECE</name>
<dbReference type="RefSeq" id="WP_014255639.1">
    <property type="nucleotide sequence ID" value="NC_016627.1"/>
</dbReference>
<dbReference type="KEGG" id="ccl:Clocl_2504"/>